<organism evidence="2 3">
    <name type="scientific">Frigoriflavimonas asaccharolytica</name>
    <dbReference type="NCBI Taxonomy" id="2735899"/>
    <lineage>
        <taxon>Bacteria</taxon>
        <taxon>Pseudomonadati</taxon>
        <taxon>Bacteroidota</taxon>
        <taxon>Flavobacteriia</taxon>
        <taxon>Flavobacteriales</taxon>
        <taxon>Weeksellaceae</taxon>
        <taxon>Frigoriflavimonas</taxon>
    </lineage>
</organism>
<evidence type="ECO:0000256" key="1">
    <source>
        <dbReference type="SAM" id="SignalP"/>
    </source>
</evidence>
<protein>
    <recommendedName>
        <fullName evidence="4">Lipoprotein</fullName>
    </recommendedName>
</protein>
<sequence length="170" mass="18166">MKKMIISSIFATVVLVSCSTVSSIIQNTFPFNTNFVIAEKSSPNTQLTTVGLGNSINQITGTTNKVQNIKLSNATATVTSNEQSIGIFKSIEVYLSDGSGNEILVASREDISNNIGTSLALDIDNTVNLDAIMKSGNVQEKIVYELKSSPVADIKLKTSLQFSSEAIPNN</sequence>
<reference evidence="2" key="1">
    <citation type="submission" date="2020-05" db="EMBL/GenBank/DDBJ databases">
        <title>Genomic Encyclopedia of Type Strains, Phase IV (KMG-V): Genome sequencing to study the core and pangenomes of soil and plant-associated prokaryotes.</title>
        <authorList>
            <person name="Whitman W."/>
        </authorList>
    </citation>
    <scope>NUCLEOTIDE SEQUENCE</scope>
    <source>
        <strain evidence="2">16F</strain>
    </source>
</reference>
<evidence type="ECO:0008006" key="4">
    <source>
        <dbReference type="Google" id="ProtNLM"/>
    </source>
</evidence>
<feature type="signal peptide" evidence="1">
    <location>
        <begin position="1"/>
        <end position="22"/>
    </location>
</feature>
<dbReference type="EMBL" id="JABSNO010000009">
    <property type="protein sequence ID" value="NRS92525.1"/>
    <property type="molecule type" value="Genomic_DNA"/>
</dbReference>
<evidence type="ECO:0000313" key="3">
    <source>
        <dbReference type="Proteomes" id="UP000610746"/>
    </source>
</evidence>
<dbReference type="Proteomes" id="UP000610746">
    <property type="component" value="Unassembled WGS sequence"/>
</dbReference>
<dbReference type="PROSITE" id="PS51257">
    <property type="entry name" value="PROKAR_LIPOPROTEIN"/>
    <property type="match status" value="1"/>
</dbReference>
<feature type="chain" id="PRO_5035280434" description="Lipoprotein" evidence="1">
    <location>
        <begin position="23"/>
        <end position="170"/>
    </location>
</feature>
<keyword evidence="1" id="KW-0732">Signal</keyword>
<gene>
    <name evidence="2" type="ORF">HNQ03_001600</name>
</gene>
<evidence type="ECO:0000313" key="2">
    <source>
        <dbReference type="EMBL" id="NRS92525.1"/>
    </source>
</evidence>
<comment type="caution">
    <text evidence="2">The sequence shown here is derived from an EMBL/GenBank/DDBJ whole genome shotgun (WGS) entry which is preliminary data.</text>
</comment>
<proteinExistence type="predicted"/>
<name>A0A8J8G8A8_9FLAO</name>
<accession>A0A8J8G8A8</accession>
<keyword evidence="3" id="KW-1185">Reference proteome</keyword>
<dbReference type="AlphaFoldDB" id="A0A8J8G8A8"/>
<dbReference type="RefSeq" id="WP_173779124.1">
    <property type="nucleotide sequence ID" value="NZ_JABSNO010000009.1"/>
</dbReference>